<feature type="domain" description="UvrC family homology region profile" evidence="10">
    <location>
        <begin position="259"/>
        <end position="545"/>
    </location>
</feature>
<feature type="domain" description="UVR" evidence="8">
    <location>
        <begin position="208"/>
        <end position="243"/>
    </location>
</feature>
<protein>
    <recommendedName>
        <fullName evidence="6">UvrABC system protein C</fullName>
        <shortName evidence="6">Protein UvrC</shortName>
    </recommendedName>
    <alternativeName>
        <fullName evidence="6">Excinuclease ABC subunit C</fullName>
    </alternativeName>
</protein>
<dbReference type="RefSeq" id="WP_164342375.1">
    <property type="nucleotide sequence ID" value="NZ_JAAGLQ010000065.1"/>
</dbReference>
<dbReference type="InterPro" id="IPR004791">
    <property type="entry name" value="UvrC"/>
</dbReference>
<gene>
    <name evidence="6 11" type="primary">uvrC</name>
    <name evidence="11" type="ORF">G3I29_03280</name>
</gene>
<evidence type="ECO:0000313" key="12">
    <source>
        <dbReference type="Proteomes" id="UP000471293"/>
    </source>
</evidence>
<dbReference type="Pfam" id="PF02151">
    <property type="entry name" value="UVR"/>
    <property type="match status" value="1"/>
</dbReference>
<keyword evidence="2 6" id="KW-0227">DNA damage</keyword>
<dbReference type="CDD" id="cd10434">
    <property type="entry name" value="GIY-YIG_UvrC_Cho"/>
    <property type="match status" value="1"/>
</dbReference>
<dbReference type="InterPro" id="IPR036876">
    <property type="entry name" value="UVR_dom_sf"/>
</dbReference>
<sequence length="691" mass="76623">MADPSSYRPKPGQIPDSPGVYKFRDEYRRVIYVGKAKNLRQRLANYFQDLAGLHPRTRTMVTTAASVEWTVVSTEVEALQLEYSWIKEYDPRFNVKYRDDKSYPYLAVTLNEEFPRVQVMRGAKKKGVRYFGPYGHAWAIRETVDLMLRVFPVRTCSAGVFKNAARSGRPCLLGYIGKCSAPCVGRVTPREHRDLAEDFCDFMAGRTGTYIRRLEKDMTRAAEDMEYERAARLRDDAEALRRAMEKSAVVLADATDADLIAVAEDELEAAVQIFHVRGGRVRGQRGWVTDKVEAVDTAGLVGHALQQLYGEETGDSVPKEVLVPALPDVPEAVSQWLADRRGSQVSLRVPQRGDKKDLMGTVQRNAQQALALHKTKRASDLTTRSRALEEIAEALGLGSAPLRVECFDISHLQGDDVVASMVVFEDGLARKSEYRRFQIKGFEGQDDVRSMHEVIGRRFKRYLQEKERTGEWEEIRSPAVTGPVPAPDAPPAASPSHSGGGSPEDGPREDESRDDEGRPKRFAYPPQLVVVDGGQPQVAAAKRALDELGIDDIAVCGLAKRLEEVWLPDEDDPVVLPRSSEGLYLLQRIRDEAHRFAITYQRAKRAKRIRSSPLDDVAGLGETRKQALIKHFGSVRKLRQATIDEICEVPGIGRRTAESVAVALAGAAPSAPAVNTATGEIIDEDDGGSTS</sequence>
<feature type="domain" description="GIY-YIG" evidence="9">
    <location>
        <begin position="16"/>
        <end position="95"/>
    </location>
</feature>
<organism evidence="11 12">
    <name type="scientific">Streptomyces halstedii</name>
    <dbReference type="NCBI Taxonomy" id="1944"/>
    <lineage>
        <taxon>Bacteria</taxon>
        <taxon>Bacillati</taxon>
        <taxon>Actinomycetota</taxon>
        <taxon>Actinomycetes</taxon>
        <taxon>Kitasatosporales</taxon>
        <taxon>Streptomycetaceae</taxon>
        <taxon>Streptomyces</taxon>
    </lineage>
</organism>
<evidence type="ECO:0000256" key="3">
    <source>
        <dbReference type="ARBA" id="ARBA00022769"/>
    </source>
</evidence>
<dbReference type="SUPFAM" id="SSF47781">
    <property type="entry name" value="RuvA domain 2-like"/>
    <property type="match status" value="1"/>
</dbReference>
<name>A0A6N9TY93_STRHA</name>
<keyword evidence="3 6" id="KW-0228">DNA excision</keyword>
<dbReference type="InterPro" id="IPR003583">
    <property type="entry name" value="Hlx-hairpin-Hlx_DNA-bd_motif"/>
</dbReference>
<dbReference type="PROSITE" id="PS50164">
    <property type="entry name" value="GIY_YIG"/>
    <property type="match status" value="1"/>
</dbReference>
<dbReference type="GO" id="GO:0005737">
    <property type="term" value="C:cytoplasm"/>
    <property type="evidence" value="ECO:0007669"/>
    <property type="project" value="UniProtKB-SubCell"/>
</dbReference>
<evidence type="ECO:0000256" key="5">
    <source>
        <dbReference type="ARBA" id="ARBA00023204"/>
    </source>
</evidence>
<dbReference type="InterPro" id="IPR010994">
    <property type="entry name" value="RuvA_2-like"/>
</dbReference>
<comment type="subunit">
    <text evidence="6">Interacts with UvrB in an incision complex.</text>
</comment>
<comment type="caution">
    <text evidence="11">The sequence shown here is derived from an EMBL/GenBank/DDBJ whole genome shotgun (WGS) entry which is preliminary data.</text>
</comment>
<dbReference type="Proteomes" id="UP000471293">
    <property type="component" value="Unassembled WGS sequence"/>
</dbReference>
<dbReference type="Gene3D" id="4.10.860.10">
    <property type="entry name" value="UVR domain"/>
    <property type="match status" value="1"/>
</dbReference>
<dbReference type="InterPro" id="IPR047296">
    <property type="entry name" value="GIY-YIG_UvrC_Cho"/>
</dbReference>
<dbReference type="GO" id="GO:0009432">
    <property type="term" value="P:SOS response"/>
    <property type="evidence" value="ECO:0007669"/>
    <property type="project" value="UniProtKB-UniRule"/>
</dbReference>
<feature type="region of interest" description="Disordered" evidence="7">
    <location>
        <begin position="470"/>
        <end position="527"/>
    </location>
</feature>
<comment type="function">
    <text evidence="6">The UvrABC repair system catalyzes the recognition and processing of DNA lesions. UvrC both incises the 5' and 3' sides of the lesion. The N-terminal half is responsible for the 3' incision and the C-terminal half is responsible for the 5' incision.</text>
</comment>
<evidence type="ECO:0000259" key="9">
    <source>
        <dbReference type="PROSITE" id="PS50164"/>
    </source>
</evidence>
<dbReference type="EMBL" id="JAAGLQ010000065">
    <property type="protein sequence ID" value="NEA14576.1"/>
    <property type="molecule type" value="Genomic_DNA"/>
</dbReference>
<dbReference type="SUPFAM" id="SSF46600">
    <property type="entry name" value="C-terminal UvrC-binding domain of UvrB"/>
    <property type="match status" value="1"/>
</dbReference>
<dbReference type="Gene3D" id="3.40.1440.10">
    <property type="entry name" value="GIY-YIG endonuclease"/>
    <property type="match status" value="1"/>
</dbReference>
<dbReference type="InterPro" id="IPR001162">
    <property type="entry name" value="UvrC_RNase_H_dom"/>
</dbReference>
<dbReference type="Pfam" id="PF08459">
    <property type="entry name" value="UvrC_RNaseH_dom"/>
    <property type="match status" value="1"/>
</dbReference>
<keyword evidence="4 6" id="KW-0267">Excision nuclease</keyword>
<dbReference type="NCBIfam" id="NF001824">
    <property type="entry name" value="PRK00558.1-5"/>
    <property type="match status" value="1"/>
</dbReference>
<evidence type="ECO:0000259" key="8">
    <source>
        <dbReference type="PROSITE" id="PS50151"/>
    </source>
</evidence>
<dbReference type="InterPro" id="IPR038476">
    <property type="entry name" value="UvrC_RNase_H_dom_sf"/>
</dbReference>
<evidence type="ECO:0000256" key="7">
    <source>
        <dbReference type="SAM" id="MobiDB-lite"/>
    </source>
</evidence>
<dbReference type="Pfam" id="PF14520">
    <property type="entry name" value="HHH_5"/>
    <property type="match status" value="1"/>
</dbReference>
<reference evidence="11 12" key="1">
    <citation type="submission" date="2020-01" db="EMBL/GenBank/DDBJ databases">
        <title>Insect and environment-associated Actinomycetes.</title>
        <authorList>
            <person name="Currrie C."/>
            <person name="Chevrette M."/>
            <person name="Carlson C."/>
            <person name="Stubbendieck R."/>
            <person name="Wendt-Pienkowski E."/>
        </authorList>
    </citation>
    <scope>NUCLEOTIDE SEQUENCE [LARGE SCALE GENOMIC DNA]</scope>
    <source>
        <strain evidence="11 12">SID11342</strain>
    </source>
</reference>
<dbReference type="GO" id="GO:0003677">
    <property type="term" value="F:DNA binding"/>
    <property type="evidence" value="ECO:0007669"/>
    <property type="project" value="UniProtKB-UniRule"/>
</dbReference>
<dbReference type="Gene3D" id="1.10.150.20">
    <property type="entry name" value="5' to 3' exonuclease, C-terminal subdomain"/>
    <property type="match status" value="1"/>
</dbReference>
<keyword evidence="1 6" id="KW-0963">Cytoplasm</keyword>
<dbReference type="Gene3D" id="3.30.420.340">
    <property type="entry name" value="UvrC, RNAse H endonuclease domain"/>
    <property type="match status" value="1"/>
</dbReference>
<dbReference type="AlphaFoldDB" id="A0A6N9TY93"/>
<dbReference type="PROSITE" id="PS50165">
    <property type="entry name" value="UVRC"/>
    <property type="match status" value="1"/>
</dbReference>
<evidence type="ECO:0000259" key="10">
    <source>
        <dbReference type="PROSITE" id="PS50165"/>
    </source>
</evidence>
<evidence type="ECO:0000256" key="4">
    <source>
        <dbReference type="ARBA" id="ARBA00022881"/>
    </source>
</evidence>
<dbReference type="FunFam" id="3.40.1440.10:FF:000001">
    <property type="entry name" value="UvrABC system protein C"/>
    <property type="match status" value="1"/>
</dbReference>
<comment type="subcellular location">
    <subcellularLocation>
        <location evidence="6">Cytoplasm</location>
    </subcellularLocation>
</comment>
<dbReference type="SMART" id="SM00465">
    <property type="entry name" value="GIYc"/>
    <property type="match status" value="1"/>
</dbReference>
<dbReference type="SUPFAM" id="SSF82771">
    <property type="entry name" value="GIY-YIG endonuclease"/>
    <property type="match status" value="1"/>
</dbReference>
<dbReference type="GO" id="GO:0009380">
    <property type="term" value="C:excinuclease repair complex"/>
    <property type="evidence" value="ECO:0007669"/>
    <property type="project" value="InterPro"/>
</dbReference>
<dbReference type="PROSITE" id="PS50151">
    <property type="entry name" value="UVR"/>
    <property type="match status" value="1"/>
</dbReference>
<evidence type="ECO:0000313" key="11">
    <source>
        <dbReference type="EMBL" id="NEA14576.1"/>
    </source>
</evidence>
<keyword evidence="5 6" id="KW-0234">DNA repair</keyword>
<proteinExistence type="inferred from homology"/>
<evidence type="ECO:0000256" key="1">
    <source>
        <dbReference type="ARBA" id="ARBA00022490"/>
    </source>
</evidence>
<dbReference type="HAMAP" id="MF_00203">
    <property type="entry name" value="UvrC"/>
    <property type="match status" value="1"/>
</dbReference>
<accession>A0A6N9TY93</accession>
<dbReference type="Pfam" id="PF01541">
    <property type="entry name" value="GIY-YIG"/>
    <property type="match status" value="1"/>
</dbReference>
<dbReference type="InterPro" id="IPR050066">
    <property type="entry name" value="UvrABC_protein_C"/>
</dbReference>
<dbReference type="PANTHER" id="PTHR30562">
    <property type="entry name" value="UVRC/OXIDOREDUCTASE"/>
    <property type="match status" value="1"/>
</dbReference>
<dbReference type="NCBIfam" id="TIGR00194">
    <property type="entry name" value="uvrC"/>
    <property type="match status" value="1"/>
</dbReference>
<dbReference type="GO" id="GO:0006289">
    <property type="term" value="P:nucleotide-excision repair"/>
    <property type="evidence" value="ECO:0007669"/>
    <property type="project" value="UniProtKB-UniRule"/>
</dbReference>
<dbReference type="PANTHER" id="PTHR30562:SF1">
    <property type="entry name" value="UVRABC SYSTEM PROTEIN C"/>
    <property type="match status" value="1"/>
</dbReference>
<dbReference type="InterPro" id="IPR000305">
    <property type="entry name" value="GIY-YIG_endonuc"/>
</dbReference>
<feature type="compositionally biased region" description="Basic and acidic residues" evidence="7">
    <location>
        <begin position="505"/>
        <end position="519"/>
    </location>
</feature>
<evidence type="ECO:0000256" key="2">
    <source>
        <dbReference type="ARBA" id="ARBA00022763"/>
    </source>
</evidence>
<dbReference type="Pfam" id="PF22920">
    <property type="entry name" value="UvrC_RNaseH"/>
    <property type="match status" value="1"/>
</dbReference>
<dbReference type="GO" id="GO:0009381">
    <property type="term" value="F:excinuclease ABC activity"/>
    <property type="evidence" value="ECO:0007669"/>
    <property type="project" value="UniProtKB-UniRule"/>
</dbReference>
<keyword evidence="6" id="KW-0742">SOS response</keyword>
<evidence type="ECO:0000256" key="6">
    <source>
        <dbReference type="HAMAP-Rule" id="MF_00203"/>
    </source>
</evidence>
<comment type="similarity">
    <text evidence="6">Belongs to the UvrC family.</text>
</comment>
<feature type="compositionally biased region" description="Pro residues" evidence="7">
    <location>
        <begin position="484"/>
        <end position="493"/>
    </location>
</feature>
<dbReference type="InterPro" id="IPR035901">
    <property type="entry name" value="GIY-YIG_endonuc_sf"/>
</dbReference>
<dbReference type="SMART" id="SM00278">
    <property type="entry name" value="HhH1"/>
    <property type="match status" value="2"/>
</dbReference>
<dbReference type="InterPro" id="IPR001943">
    <property type="entry name" value="UVR_dom"/>
</dbReference>